<dbReference type="eggNOG" id="KOG1216">
    <property type="taxonomic scope" value="Eukaryota"/>
</dbReference>
<feature type="compositionally biased region" description="Basic and acidic residues" evidence="1">
    <location>
        <begin position="173"/>
        <end position="182"/>
    </location>
</feature>
<dbReference type="InParanoid" id="S8DZ80"/>
<organism evidence="2 3">
    <name type="scientific">Fomitopsis schrenkii</name>
    <name type="common">Brown rot fungus</name>
    <dbReference type="NCBI Taxonomy" id="2126942"/>
    <lineage>
        <taxon>Eukaryota</taxon>
        <taxon>Fungi</taxon>
        <taxon>Dikarya</taxon>
        <taxon>Basidiomycota</taxon>
        <taxon>Agaricomycotina</taxon>
        <taxon>Agaricomycetes</taxon>
        <taxon>Polyporales</taxon>
        <taxon>Fomitopsis</taxon>
    </lineage>
</organism>
<feature type="region of interest" description="Disordered" evidence="1">
    <location>
        <begin position="1"/>
        <end position="83"/>
    </location>
</feature>
<feature type="region of interest" description="Disordered" evidence="1">
    <location>
        <begin position="173"/>
        <end position="239"/>
    </location>
</feature>
<reference evidence="2 3" key="1">
    <citation type="journal article" date="2012" name="Science">
        <title>The Paleozoic origin of enzymatic lignin decomposition reconstructed from 31 fungal genomes.</title>
        <authorList>
            <person name="Floudas D."/>
            <person name="Binder M."/>
            <person name="Riley R."/>
            <person name="Barry K."/>
            <person name="Blanchette R.A."/>
            <person name="Henrissat B."/>
            <person name="Martinez A.T."/>
            <person name="Otillar R."/>
            <person name="Spatafora J.W."/>
            <person name="Yadav J.S."/>
            <person name="Aerts A."/>
            <person name="Benoit I."/>
            <person name="Boyd A."/>
            <person name="Carlson A."/>
            <person name="Copeland A."/>
            <person name="Coutinho P.M."/>
            <person name="de Vries R.P."/>
            <person name="Ferreira P."/>
            <person name="Findley K."/>
            <person name="Foster B."/>
            <person name="Gaskell J."/>
            <person name="Glotzer D."/>
            <person name="Gorecki P."/>
            <person name="Heitman J."/>
            <person name="Hesse C."/>
            <person name="Hori C."/>
            <person name="Igarashi K."/>
            <person name="Jurgens J.A."/>
            <person name="Kallen N."/>
            <person name="Kersten P."/>
            <person name="Kohler A."/>
            <person name="Kuees U."/>
            <person name="Kumar T.K.A."/>
            <person name="Kuo A."/>
            <person name="LaButti K."/>
            <person name="Larrondo L.F."/>
            <person name="Lindquist E."/>
            <person name="Ling A."/>
            <person name="Lombard V."/>
            <person name="Lucas S."/>
            <person name="Lundell T."/>
            <person name="Martin R."/>
            <person name="McLaughlin D.J."/>
            <person name="Morgenstern I."/>
            <person name="Morin E."/>
            <person name="Murat C."/>
            <person name="Nagy L.G."/>
            <person name="Nolan M."/>
            <person name="Ohm R.A."/>
            <person name="Patyshakuliyeva A."/>
            <person name="Rokas A."/>
            <person name="Ruiz-Duenas F.J."/>
            <person name="Sabat G."/>
            <person name="Salamov A."/>
            <person name="Samejima M."/>
            <person name="Schmutz J."/>
            <person name="Slot J.C."/>
            <person name="St John F."/>
            <person name="Stenlid J."/>
            <person name="Sun H."/>
            <person name="Sun S."/>
            <person name="Syed K."/>
            <person name="Tsang A."/>
            <person name="Wiebenga A."/>
            <person name="Young D."/>
            <person name="Pisabarro A."/>
            <person name="Eastwood D.C."/>
            <person name="Martin F."/>
            <person name="Cullen D."/>
            <person name="Grigoriev I.V."/>
            <person name="Hibbett D.S."/>
        </authorList>
    </citation>
    <scope>NUCLEOTIDE SEQUENCE</scope>
    <source>
        <strain evidence="3">FP-58527</strain>
    </source>
</reference>
<dbReference type="AlphaFoldDB" id="S8DZ80"/>
<accession>S8DZ80</accession>
<feature type="compositionally biased region" description="Basic residues" evidence="1">
    <location>
        <begin position="1"/>
        <end position="11"/>
    </location>
</feature>
<dbReference type="EMBL" id="KE504167">
    <property type="protein sequence ID" value="EPS98276.1"/>
    <property type="molecule type" value="Genomic_DNA"/>
</dbReference>
<dbReference type="STRING" id="743788.S8DZ80"/>
<name>S8DZ80_FOMSC</name>
<dbReference type="OrthoDB" id="3266957at2759"/>
<sequence>MSDKNKRKKGGRPPDRSRKSGSNQKALEDANNALQREIDQLKARMREMESRRAQVGAQDEGEPQRQIPKPKGSPGNGYSLREEMGLGGEEDKLEYNKILRGVKRIAGNQGIDWDHDFKDHPLDVLRNTYKVARAVYPILSNFENDWATAAIIQQAGISIRKYEVAKGELPTRAERVAKRRPTEPATATSSKRRRLNPPVAIEAENTRAQARREKDREGSKSTDDEDEDAEQEGLSSGAE</sequence>
<evidence type="ECO:0000313" key="2">
    <source>
        <dbReference type="EMBL" id="EPS98276.1"/>
    </source>
</evidence>
<protein>
    <submittedName>
        <fullName evidence="2">Uncharacterized protein</fullName>
    </submittedName>
</protein>
<proteinExistence type="predicted"/>
<keyword evidence="3" id="KW-1185">Reference proteome</keyword>
<dbReference type="HOGENOM" id="CLU_1161165_0_0_1"/>
<dbReference type="Proteomes" id="UP000015241">
    <property type="component" value="Unassembled WGS sequence"/>
</dbReference>
<feature type="compositionally biased region" description="Basic and acidic residues" evidence="1">
    <location>
        <begin position="210"/>
        <end position="222"/>
    </location>
</feature>
<evidence type="ECO:0000256" key="1">
    <source>
        <dbReference type="SAM" id="MobiDB-lite"/>
    </source>
</evidence>
<evidence type="ECO:0000313" key="3">
    <source>
        <dbReference type="Proteomes" id="UP000015241"/>
    </source>
</evidence>
<feature type="compositionally biased region" description="Basic and acidic residues" evidence="1">
    <location>
        <begin position="36"/>
        <end position="52"/>
    </location>
</feature>
<gene>
    <name evidence="2" type="ORF">FOMPIDRAFT_1051674</name>
</gene>